<dbReference type="PANTHER" id="PTHR12110:SF21">
    <property type="entry name" value="XYLOSE ISOMERASE-LIKE TIM BARREL DOMAIN-CONTAINING PROTEIN"/>
    <property type="match status" value="1"/>
</dbReference>
<keyword evidence="2" id="KW-0413">Isomerase</keyword>
<dbReference type="Pfam" id="PF01261">
    <property type="entry name" value="AP_endonuc_2"/>
    <property type="match status" value="1"/>
</dbReference>
<dbReference type="InterPro" id="IPR013022">
    <property type="entry name" value="Xyl_isomerase-like_TIM-brl"/>
</dbReference>
<dbReference type="InterPro" id="IPR036237">
    <property type="entry name" value="Xyl_isomerase-like_sf"/>
</dbReference>
<evidence type="ECO:0000259" key="1">
    <source>
        <dbReference type="Pfam" id="PF01261"/>
    </source>
</evidence>
<sequence>MQVSTSLNVFNNSFSRMEALRRCAAAGFQALDMNYWDLQEQMLEIGWSEEETWAKEIRAYADQLGVRFTQMHGPVHGGAFKNLVPGLTLDSFIGLAERSLRTAAILGIPWVVFHPTDIAKDGVETYHQILEFNVSFYRRLIPVLEETGVGIALENGCYYPGFNRCFTIAEELIQLVDALGHRLIGACWDTGHANVQMIDQANAFRMLRSRLKALHIHDNDGTKDLHLLPYQGTIDWARLVGALKEIQYSGDFTYEAHNGVNKLPDGIRDAGLKFALELGKYVIADND</sequence>
<dbReference type="PANTHER" id="PTHR12110">
    <property type="entry name" value="HYDROXYPYRUVATE ISOMERASE"/>
    <property type="match status" value="1"/>
</dbReference>
<reference evidence="2" key="1">
    <citation type="submission" date="2022-04" db="EMBL/GenBank/DDBJ databases">
        <title>Paenibacillus mangrovi sp. nov., a novel endophytic bacterium isolated from bark of Kandelia candel.</title>
        <authorList>
            <person name="Tuo L."/>
        </authorList>
    </citation>
    <scope>NUCLEOTIDE SEQUENCE</scope>
    <source>
        <strain evidence="2">KQZ6P-2</strain>
    </source>
</reference>
<name>A0A9X1WLI5_9BACL</name>
<dbReference type="AlphaFoldDB" id="A0A9X1WLI5"/>
<accession>A0A9X1WLI5</accession>
<proteinExistence type="predicted"/>
<keyword evidence="3" id="KW-1185">Reference proteome</keyword>
<protein>
    <submittedName>
        <fullName evidence="2">Sugar phosphate isomerase/epimerase</fullName>
    </submittedName>
</protein>
<evidence type="ECO:0000313" key="3">
    <source>
        <dbReference type="Proteomes" id="UP001139347"/>
    </source>
</evidence>
<dbReference type="GO" id="GO:0016853">
    <property type="term" value="F:isomerase activity"/>
    <property type="evidence" value="ECO:0007669"/>
    <property type="project" value="UniProtKB-KW"/>
</dbReference>
<dbReference type="SUPFAM" id="SSF51658">
    <property type="entry name" value="Xylose isomerase-like"/>
    <property type="match status" value="1"/>
</dbReference>
<feature type="domain" description="Xylose isomerase-like TIM barrel" evidence="1">
    <location>
        <begin position="20"/>
        <end position="267"/>
    </location>
</feature>
<organism evidence="2 3">
    <name type="scientific">Paenibacillus mangrovi</name>
    <dbReference type="NCBI Taxonomy" id="2931978"/>
    <lineage>
        <taxon>Bacteria</taxon>
        <taxon>Bacillati</taxon>
        <taxon>Bacillota</taxon>
        <taxon>Bacilli</taxon>
        <taxon>Bacillales</taxon>
        <taxon>Paenibacillaceae</taxon>
        <taxon>Paenibacillus</taxon>
    </lineage>
</organism>
<evidence type="ECO:0000313" key="2">
    <source>
        <dbReference type="EMBL" id="MCJ8011527.1"/>
    </source>
</evidence>
<dbReference type="Gene3D" id="3.20.20.150">
    <property type="entry name" value="Divalent-metal-dependent TIM barrel enzymes"/>
    <property type="match status" value="1"/>
</dbReference>
<comment type="caution">
    <text evidence="2">The sequence shown here is derived from an EMBL/GenBank/DDBJ whole genome shotgun (WGS) entry which is preliminary data.</text>
</comment>
<gene>
    <name evidence="2" type="ORF">MUG84_07160</name>
</gene>
<dbReference type="Proteomes" id="UP001139347">
    <property type="component" value="Unassembled WGS sequence"/>
</dbReference>
<dbReference type="EMBL" id="JALIRP010000002">
    <property type="protein sequence ID" value="MCJ8011527.1"/>
    <property type="molecule type" value="Genomic_DNA"/>
</dbReference>
<dbReference type="RefSeq" id="WP_244722517.1">
    <property type="nucleotide sequence ID" value="NZ_JALIRP010000002.1"/>
</dbReference>
<dbReference type="InterPro" id="IPR050312">
    <property type="entry name" value="IolE/XylAMocC-like"/>
</dbReference>